<dbReference type="InterPro" id="IPR013078">
    <property type="entry name" value="His_Pase_superF_clade-1"/>
</dbReference>
<evidence type="ECO:0000256" key="1">
    <source>
        <dbReference type="PIRSR" id="PIRSR613078-1"/>
    </source>
</evidence>
<dbReference type="InterPro" id="IPR029033">
    <property type="entry name" value="His_PPase_superfam"/>
</dbReference>
<feature type="active site" description="Proton donor/acceptor" evidence="1">
    <location>
        <position position="213"/>
    </location>
</feature>
<feature type="region of interest" description="Disordered" evidence="3">
    <location>
        <begin position="53"/>
        <end position="79"/>
    </location>
</feature>
<dbReference type="Proteomes" id="UP001489004">
    <property type="component" value="Unassembled WGS sequence"/>
</dbReference>
<evidence type="ECO:0000313" key="4">
    <source>
        <dbReference type="EMBL" id="KAK9805474.1"/>
    </source>
</evidence>
<dbReference type="EMBL" id="JALJOR010000015">
    <property type="protein sequence ID" value="KAK9805474.1"/>
    <property type="molecule type" value="Genomic_DNA"/>
</dbReference>
<evidence type="ECO:0008006" key="6">
    <source>
        <dbReference type="Google" id="ProtNLM"/>
    </source>
</evidence>
<name>A0AAW1PAK0_9CHLO</name>
<organism evidence="4 5">
    <name type="scientific">[Myrmecia] bisecta</name>
    <dbReference type="NCBI Taxonomy" id="41462"/>
    <lineage>
        <taxon>Eukaryota</taxon>
        <taxon>Viridiplantae</taxon>
        <taxon>Chlorophyta</taxon>
        <taxon>core chlorophytes</taxon>
        <taxon>Trebouxiophyceae</taxon>
        <taxon>Trebouxiales</taxon>
        <taxon>Trebouxiaceae</taxon>
        <taxon>Myrmecia</taxon>
    </lineage>
</organism>
<protein>
    <recommendedName>
        <fullName evidence="6">Phosphoglycerate mutase-like protein</fullName>
    </recommendedName>
</protein>
<dbReference type="CDD" id="cd07067">
    <property type="entry name" value="HP_PGM_like"/>
    <property type="match status" value="1"/>
</dbReference>
<keyword evidence="5" id="KW-1185">Reference proteome</keyword>
<evidence type="ECO:0000256" key="3">
    <source>
        <dbReference type="SAM" id="MobiDB-lite"/>
    </source>
</evidence>
<dbReference type="AlphaFoldDB" id="A0AAW1PAK0"/>
<dbReference type="Pfam" id="PF00300">
    <property type="entry name" value="His_Phos_1"/>
    <property type="match status" value="1"/>
</dbReference>
<sequence length="368" mass="42033">MHVPASPPSPSERRDPDFFELKRELQDLREQMAAQSQIIQAQGRTIDSLRGTLQLRPPSTYSGPVRSLSTAGTSTSEAPRPFDAQYAAIGDRRFLGMYDARFHSTKWGATPKDYRVLPRKIILVRHAESEGNLDNFAYTYVPDPQIPLTHHGHHQALAAGEKIKQLMEADMLPYNLFFYTSPYKRSRQTYEALSSAFSHDQIHGYQEEVQLREQDFGNFQDAEGKQREKAERLRFGRFFYRFPNGESGADVYDRMTIFEDHMIRDINAGRFSNNTSLVLVTHGLALRVFLMRWLHWSVDQFMDVFNPPNAEPLILERVPADSEARAGGPVSWIHTKALYRLTEESKNIIKGCTDEMCSTSCLPGGHKC</sequence>
<dbReference type="SUPFAM" id="SSF53254">
    <property type="entry name" value="Phosphoglycerate mutase-like"/>
    <property type="match status" value="1"/>
</dbReference>
<comment type="caution">
    <text evidence="4">The sequence shown here is derived from an EMBL/GenBank/DDBJ whole genome shotgun (WGS) entry which is preliminary data.</text>
</comment>
<proteinExistence type="predicted"/>
<evidence type="ECO:0000256" key="2">
    <source>
        <dbReference type="PIRSR" id="PIRSR613078-2"/>
    </source>
</evidence>
<dbReference type="SMART" id="SM00855">
    <property type="entry name" value="PGAM"/>
    <property type="match status" value="1"/>
</dbReference>
<dbReference type="InterPro" id="IPR052765">
    <property type="entry name" value="PGM-Related"/>
</dbReference>
<dbReference type="Gene3D" id="3.40.50.1240">
    <property type="entry name" value="Phosphoglycerate mutase-like"/>
    <property type="match status" value="1"/>
</dbReference>
<feature type="active site" description="Tele-phosphohistidine intermediate" evidence="1">
    <location>
        <position position="126"/>
    </location>
</feature>
<feature type="compositionally biased region" description="Polar residues" evidence="3">
    <location>
        <begin position="57"/>
        <end position="77"/>
    </location>
</feature>
<accession>A0AAW1PAK0</accession>
<reference evidence="4 5" key="1">
    <citation type="journal article" date="2024" name="Nat. Commun.">
        <title>Phylogenomics reveals the evolutionary origins of lichenization in chlorophyte algae.</title>
        <authorList>
            <person name="Puginier C."/>
            <person name="Libourel C."/>
            <person name="Otte J."/>
            <person name="Skaloud P."/>
            <person name="Haon M."/>
            <person name="Grisel S."/>
            <person name="Petersen M."/>
            <person name="Berrin J.G."/>
            <person name="Delaux P.M."/>
            <person name="Dal Grande F."/>
            <person name="Keller J."/>
        </authorList>
    </citation>
    <scope>NUCLEOTIDE SEQUENCE [LARGE SCALE GENOMIC DNA]</scope>
    <source>
        <strain evidence="4 5">SAG 2043</strain>
    </source>
</reference>
<feature type="binding site" evidence="2">
    <location>
        <begin position="125"/>
        <end position="132"/>
    </location>
    <ligand>
        <name>substrate</name>
    </ligand>
</feature>
<feature type="binding site" evidence="2">
    <location>
        <position position="185"/>
    </location>
    <ligand>
        <name>substrate</name>
    </ligand>
</feature>
<evidence type="ECO:0000313" key="5">
    <source>
        <dbReference type="Proteomes" id="UP001489004"/>
    </source>
</evidence>
<dbReference type="PANTHER" id="PTHR46192">
    <property type="entry name" value="BROAD-RANGE ACID PHOSPHATASE DET1"/>
    <property type="match status" value="1"/>
</dbReference>
<gene>
    <name evidence="4" type="ORF">WJX72_000323</name>
</gene>